<feature type="region of interest" description="Disordered" evidence="1">
    <location>
        <begin position="386"/>
        <end position="629"/>
    </location>
</feature>
<dbReference type="PANTHER" id="PTHR33621">
    <property type="entry name" value="ASPARTIC/GLUTAMIC ACID-RICH PROTEIN"/>
    <property type="match status" value="1"/>
</dbReference>
<keyword evidence="3" id="KW-1185">Reference proteome</keyword>
<proteinExistence type="predicted"/>
<feature type="compositionally biased region" description="Acidic residues" evidence="1">
    <location>
        <begin position="669"/>
        <end position="683"/>
    </location>
</feature>
<feature type="compositionally biased region" description="Acidic residues" evidence="1">
    <location>
        <begin position="520"/>
        <end position="541"/>
    </location>
</feature>
<feature type="compositionally biased region" description="Acidic residues" evidence="1">
    <location>
        <begin position="494"/>
        <end position="504"/>
    </location>
</feature>
<sequence>MEAAVAMDFHALSRRELQALCKRNGVRANMTNAAMADALQGLPSVDGVDEIGTTLCLPTPGRSAMKSAAKMAELAGEEQHGSPLPRGRRVSVKSPEAIRMEVEEGEDEMKRDLVKEIVRTPGVALRSTSRRARATPTPLPTPVPASSARATTRRTAARKAEEVAPTPATLRRSQRTAVRKAAASVEVEEPAEDVSAARRPTRSARSKMTMALDQEEDVAAAASTQDEKVQPEEQEAVTSDVKCDDPKEDEVTKLLADNRDEEPEEGEEANSSDVTIGSALASDNSCVDTKMMEEEGIKHQEGIVEEKEPAIVERPAPPLATMEDSPILGVLSKAKASEPVIDKAQDAPLEGDEGCDESSPVMEMADEINVVIADKEVSVDEEAIKEDSLTMTGETDHCPEQILPTAAEEREISKEEGLTEVKEGAADEMPQAGLEDDETTEDEEDDLTELKEAADDEKPQAELAEDETSDEDEADDLAEEKEGPAVKMLQAELSGDETSEEDDLAELKESVAAKTPQAELTDDETSEEDEEWASDEAEASEELAAAANMPQAELTDGETSEEDGEWASDDAEASEDINSTDESDEEFDESNDESDNAHMVKMLQGTVIAEDASTEEDDFSGELPPEFDNVAISSDSETESDIAASVLKDNQAAVISATKTVVKSLDESAITEEQEDDVPEEADATEKAMKEVDSIVKTLDEFTIKEGEAVEEKQNYDSMSLRKLKTTYKELVIASKQAGKEKVTEGKRLPLEEVDENASVDC</sequence>
<organism evidence="2 3">
    <name type="scientific">Urochloa decumbens</name>
    <dbReference type="NCBI Taxonomy" id="240449"/>
    <lineage>
        <taxon>Eukaryota</taxon>
        <taxon>Viridiplantae</taxon>
        <taxon>Streptophyta</taxon>
        <taxon>Embryophyta</taxon>
        <taxon>Tracheophyta</taxon>
        <taxon>Spermatophyta</taxon>
        <taxon>Magnoliopsida</taxon>
        <taxon>Liliopsida</taxon>
        <taxon>Poales</taxon>
        <taxon>Poaceae</taxon>
        <taxon>PACMAD clade</taxon>
        <taxon>Panicoideae</taxon>
        <taxon>Panicodae</taxon>
        <taxon>Paniceae</taxon>
        <taxon>Melinidinae</taxon>
        <taxon>Urochloa</taxon>
    </lineage>
</organism>
<dbReference type="Proteomes" id="UP001497457">
    <property type="component" value="Chromosome 1b"/>
</dbReference>
<reference evidence="2 3" key="2">
    <citation type="submission" date="2024-10" db="EMBL/GenBank/DDBJ databases">
        <authorList>
            <person name="Ryan C."/>
        </authorList>
    </citation>
    <scope>NUCLEOTIDE SEQUENCE [LARGE SCALE GENOMIC DNA]</scope>
</reference>
<dbReference type="PANTHER" id="PTHR33621:SF2">
    <property type="entry name" value="RIBOSOMAL L1 DOMAIN-CONTAINING PROTEIN"/>
    <property type="match status" value="1"/>
</dbReference>
<feature type="compositionally biased region" description="Basic and acidic residues" evidence="1">
    <location>
        <begin position="241"/>
        <end position="258"/>
    </location>
</feature>
<feature type="compositionally biased region" description="Basic and acidic residues" evidence="1">
    <location>
        <begin position="407"/>
        <end position="425"/>
    </location>
</feature>
<feature type="compositionally biased region" description="Acidic residues" evidence="1">
    <location>
        <begin position="434"/>
        <end position="447"/>
    </location>
</feature>
<accession>A0ABC8V7S7</accession>
<feature type="compositionally biased region" description="Acidic residues" evidence="1">
    <location>
        <begin position="463"/>
        <end position="479"/>
    </location>
</feature>
<dbReference type="AlphaFoldDB" id="A0ABC8V7S7"/>
<protein>
    <submittedName>
        <fullName evidence="2">Uncharacterized protein</fullName>
    </submittedName>
</protein>
<feature type="region of interest" description="Disordered" evidence="1">
    <location>
        <begin position="666"/>
        <end position="687"/>
    </location>
</feature>
<evidence type="ECO:0000313" key="3">
    <source>
        <dbReference type="Proteomes" id="UP001497457"/>
    </source>
</evidence>
<feature type="region of interest" description="Disordered" evidence="1">
    <location>
        <begin position="124"/>
        <end position="280"/>
    </location>
</feature>
<evidence type="ECO:0000313" key="2">
    <source>
        <dbReference type="EMBL" id="CAL4884830.1"/>
    </source>
</evidence>
<feature type="compositionally biased region" description="Basic and acidic residues" evidence="1">
    <location>
        <begin position="448"/>
        <end position="460"/>
    </location>
</feature>
<feature type="region of interest" description="Disordered" evidence="1">
    <location>
        <begin position="339"/>
        <end position="359"/>
    </location>
</feature>
<evidence type="ECO:0000256" key="1">
    <source>
        <dbReference type="SAM" id="MobiDB-lite"/>
    </source>
</evidence>
<dbReference type="EMBL" id="OZ075111">
    <property type="protein sequence ID" value="CAL4884830.1"/>
    <property type="molecule type" value="Genomic_DNA"/>
</dbReference>
<gene>
    <name evidence="2" type="ORF">URODEC1_LOCUS152</name>
</gene>
<name>A0ABC8V7S7_9POAL</name>
<feature type="compositionally biased region" description="Acidic residues" evidence="1">
    <location>
        <begin position="259"/>
        <end position="270"/>
    </location>
</feature>
<reference evidence="3" key="1">
    <citation type="submission" date="2024-06" db="EMBL/GenBank/DDBJ databases">
        <authorList>
            <person name="Ryan C."/>
        </authorList>
    </citation>
    <scope>NUCLEOTIDE SEQUENCE [LARGE SCALE GENOMIC DNA]</scope>
</reference>
<feature type="compositionally biased region" description="Polar residues" evidence="1">
    <location>
        <begin position="271"/>
        <end position="280"/>
    </location>
</feature>
<feature type="compositionally biased region" description="Acidic residues" evidence="1">
    <location>
        <begin position="555"/>
        <end position="594"/>
    </location>
</feature>